<dbReference type="Gene3D" id="1.20.1170.10">
    <property type="match status" value="1"/>
</dbReference>
<evidence type="ECO:0000313" key="3">
    <source>
        <dbReference type="EMBL" id="OJJ43511.1"/>
    </source>
</evidence>
<dbReference type="Proteomes" id="UP000184188">
    <property type="component" value="Unassembled WGS sequence"/>
</dbReference>
<sequence>MSQPPSYTADNSPPSYEALVKRFEDAVGSNPTPEKYLSVADTFTTEEITILADGSEIVPPPVDSDEEKAKFKASAASTRETEIFKAVMKAASEGATVAAFRLRSMLQEIHLKIIELDRIERSGFEPEMRGFVLEYDAILRIISIAAAEIKADGGRFDVMLIPVCLNPDVSNTTKRTLLLRFIADAENHEQTSQEAQDRLRTLKTNLISFVTRFDDWGKEREGELEQQIQDLQEEINQLRDEILKATKDIETLQAIQKIFASMSLFALIFSGPVAAIIAIGGMIGVAGTAIAIAAKNKLIEHLNHNILGKEGDIDRAREKIVIIQNTRAGLTMLRDTNLTSISEDVNLLDSFWNRAKQDAYSLLRYVDGDTESEYVEDYLEFGLETYKDLAEYIGDFGRSITNTMTEIGI</sequence>
<dbReference type="GeneID" id="34613823"/>
<protein>
    <submittedName>
        <fullName evidence="3">Uncharacterized protein</fullName>
    </submittedName>
</protein>
<keyword evidence="2" id="KW-0812">Transmembrane</keyword>
<accession>A0A1L9S8M5</accession>
<dbReference type="SUPFAM" id="SSF58100">
    <property type="entry name" value="Bacterial hemolysins"/>
    <property type="match status" value="1"/>
</dbReference>
<dbReference type="VEuPathDB" id="FungiDB:ASPZODRAFT_19234"/>
<keyword evidence="4" id="KW-1185">Reference proteome</keyword>
<evidence type="ECO:0000313" key="4">
    <source>
        <dbReference type="Proteomes" id="UP000184188"/>
    </source>
</evidence>
<keyword evidence="2" id="KW-1133">Transmembrane helix</keyword>
<dbReference type="OrthoDB" id="4961018at2759"/>
<dbReference type="AlphaFoldDB" id="A0A1L9S8M5"/>
<proteinExistence type="predicted"/>
<evidence type="ECO:0000256" key="2">
    <source>
        <dbReference type="SAM" id="Phobius"/>
    </source>
</evidence>
<evidence type="ECO:0000256" key="1">
    <source>
        <dbReference type="SAM" id="Coils"/>
    </source>
</evidence>
<feature type="transmembrane region" description="Helical" evidence="2">
    <location>
        <begin position="264"/>
        <end position="294"/>
    </location>
</feature>
<organism evidence="3 4">
    <name type="scientific">Penicilliopsis zonata CBS 506.65</name>
    <dbReference type="NCBI Taxonomy" id="1073090"/>
    <lineage>
        <taxon>Eukaryota</taxon>
        <taxon>Fungi</taxon>
        <taxon>Dikarya</taxon>
        <taxon>Ascomycota</taxon>
        <taxon>Pezizomycotina</taxon>
        <taxon>Eurotiomycetes</taxon>
        <taxon>Eurotiomycetidae</taxon>
        <taxon>Eurotiales</taxon>
        <taxon>Aspergillaceae</taxon>
        <taxon>Penicilliopsis</taxon>
    </lineage>
</organism>
<dbReference type="RefSeq" id="XP_022578021.1">
    <property type="nucleotide sequence ID" value="XM_022727359.1"/>
</dbReference>
<keyword evidence="1" id="KW-0175">Coiled coil</keyword>
<reference evidence="4" key="1">
    <citation type="journal article" date="2017" name="Genome Biol.">
        <title>Comparative genomics reveals high biological diversity and specific adaptations in the industrially and medically important fungal genus Aspergillus.</title>
        <authorList>
            <person name="de Vries R.P."/>
            <person name="Riley R."/>
            <person name="Wiebenga A."/>
            <person name="Aguilar-Osorio G."/>
            <person name="Amillis S."/>
            <person name="Uchima C.A."/>
            <person name="Anderluh G."/>
            <person name="Asadollahi M."/>
            <person name="Askin M."/>
            <person name="Barry K."/>
            <person name="Battaglia E."/>
            <person name="Bayram O."/>
            <person name="Benocci T."/>
            <person name="Braus-Stromeyer S.A."/>
            <person name="Caldana C."/>
            <person name="Canovas D."/>
            <person name="Cerqueira G.C."/>
            <person name="Chen F."/>
            <person name="Chen W."/>
            <person name="Choi C."/>
            <person name="Clum A."/>
            <person name="Dos Santos R.A."/>
            <person name="Damasio A.R."/>
            <person name="Diallinas G."/>
            <person name="Emri T."/>
            <person name="Fekete E."/>
            <person name="Flipphi M."/>
            <person name="Freyberg S."/>
            <person name="Gallo A."/>
            <person name="Gournas C."/>
            <person name="Habgood R."/>
            <person name="Hainaut M."/>
            <person name="Harispe M.L."/>
            <person name="Henrissat B."/>
            <person name="Hilden K.S."/>
            <person name="Hope R."/>
            <person name="Hossain A."/>
            <person name="Karabika E."/>
            <person name="Karaffa L."/>
            <person name="Karanyi Z."/>
            <person name="Krasevec N."/>
            <person name="Kuo A."/>
            <person name="Kusch H."/>
            <person name="LaButti K."/>
            <person name="Lagendijk E.L."/>
            <person name="Lapidus A."/>
            <person name="Levasseur A."/>
            <person name="Lindquist E."/>
            <person name="Lipzen A."/>
            <person name="Logrieco A.F."/>
            <person name="MacCabe A."/>
            <person name="Maekelae M.R."/>
            <person name="Malavazi I."/>
            <person name="Melin P."/>
            <person name="Meyer V."/>
            <person name="Mielnichuk N."/>
            <person name="Miskei M."/>
            <person name="Molnar A.P."/>
            <person name="Mule G."/>
            <person name="Ngan C.Y."/>
            <person name="Orejas M."/>
            <person name="Orosz E."/>
            <person name="Ouedraogo J.P."/>
            <person name="Overkamp K.M."/>
            <person name="Park H.-S."/>
            <person name="Perrone G."/>
            <person name="Piumi F."/>
            <person name="Punt P.J."/>
            <person name="Ram A.F."/>
            <person name="Ramon A."/>
            <person name="Rauscher S."/>
            <person name="Record E."/>
            <person name="Riano-Pachon D.M."/>
            <person name="Robert V."/>
            <person name="Roehrig J."/>
            <person name="Ruller R."/>
            <person name="Salamov A."/>
            <person name="Salih N.S."/>
            <person name="Samson R.A."/>
            <person name="Sandor E."/>
            <person name="Sanguinetti M."/>
            <person name="Schuetze T."/>
            <person name="Sepcic K."/>
            <person name="Shelest E."/>
            <person name="Sherlock G."/>
            <person name="Sophianopoulou V."/>
            <person name="Squina F.M."/>
            <person name="Sun H."/>
            <person name="Susca A."/>
            <person name="Todd R.B."/>
            <person name="Tsang A."/>
            <person name="Unkles S.E."/>
            <person name="van de Wiele N."/>
            <person name="van Rossen-Uffink D."/>
            <person name="Oliveira J.V."/>
            <person name="Vesth T.C."/>
            <person name="Visser J."/>
            <person name="Yu J.-H."/>
            <person name="Zhou M."/>
            <person name="Andersen M.R."/>
            <person name="Archer D.B."/>
            <person name="Baker S.E."/>
            <person name="Benoit I."/>
            <person name="Brakhage A.A."/>
            <person name="Braus G.H."/>
            <person name="Fischer R."/>
            <person name="Frisvad J.C."/>
            <person name="Goldman G.H."/>
            <person name="Houbraken J."/>
            <person name="Oakley B."/>
            <person name="Pocsi I."/>
            <person name="Scazzocchio C."/>
            <person name="Seiboth B."/>
            <person name="vanKuyk P.A."/>
            <person name="Wortman J."/>
            <person name="Dyer P.S."/>
            <person name="Grigoriev I.V."/>
        </authorList>
    </citation>
    <scope>NUCLEOTIDE SEQUENCE [LARGE SCALE GENOMIC DNA]</scope>
    <source>
        <strain evidence="4">CBS 506.65</strain>
    </source>
</reference>
<name>A0A1L9S8M5_9EURO</name>
<keyword evidence="2" id="KW-0472">Membrane</keyword>
<gene>
    <name evidence="3" type="ORF">ASPZODRAFT_19234</name>
</gene>
<feature type="coiled-coil region" evidence="1">
    <location>
        <begin position="185"/>
        <end position="255"/>
    </location>
</feature>
<dbReference type="EMBL" id="KV878351">
    <property type="protein sequence ID" value="OJJ43511.1"/>
    <property type="molecule type" value="Genomic_DNA"/>
</dbReference>